<sequence>MRPVRALLLALLILLVGGAGLAVFAIPSLTDWESRRGQVARLASERLGRPVVLAGDLNFTFLPQPVLEATEVLIGEGGDGLGLSTRALRLRLDLSSLLIGRLAVREAALVGAEIRLPWPPQSLAWLAPPPWLTGLDARLEQGRLLIGDVVLEGVQARFLAGGPAEALSAEGVFQWGGRETRFSATLGRPGEDGAAPLDLSLSVAGTTLAARGILPDSGGFEGRLDATGSNLAALLPSPPGPFRAQARFSATPELLAASGLSLELGGQAMTGAAALRLAPAPRLEMTLAASRLDLAPWLDALRETGSAALPVALDLAAEAATLGPLRLRRLRGTAHLEGERLTLSDISAELPGEARIEATGASAGPRLDFALRFAAAEPRALLESLGWPAPLPLPPGAAEGQMRLSAEGPLIAASDLAMRVGTARMQGGFTWRRLARPALAVGLEVDEFTLPVAAPALLRAVQEGAGAADLQLRFAAERIRLEDGDWEKAALDAAAEGGRWAVRRLAARHQGVDLALSGVVAGGRVGEAVLEATGPAGPGLALIGLARPALADAPMRLRAQLSGPFDALAGRAELDVADARVEVQGTLDWNTRRGTGGLTVRHPGAGRFLHAALGGNPPRFLGEGSFSLIANWQARPDAVSTDGFELVAGGLRGRGQLALALGERPSLSGRLHLDTLPLPEWGTLLPGEWPALDLALRADQATLPGLPPLTGLSAALRGDADSLRLEEGRATLAGGALSGGLRWRRGDRPALETEGKLEEALLAGPVFGTPFDVVAGRVSAEWRLAAAGHSPAALIESLDGPARIALRDAVVQGFDANAAAAALGWTDTPRAEAALRAAMAGGTTTLDRAEVTLGFGRGVGRVETGELLAEGGLALRLSGRLDLSRDVVDLRLAWPGEAEVALRATGPAAAPLRLFELGAWLRRRAEAAP</sequence>
<evidence type="ECO:0000259" key="1">
    <source>
        <dbReference type="Pfam" id="PF05170"/>
    </source>
</evidence>
<organism evidence="2 3">
    <name type="scientific">Sabulicella glaciei</name>
    <dbReference type="NCBI Taxonomy" id="2984948"/>
    <lineage>
        <taxon>Bacteria</taxon>
        <taxon>Pseudomonadati</taxon>
        <taxon>Pseudomonadota</taxon>
        <taxon>Alphaproteobacteria</taxon>
        <taxon>Acetobacterales</taxon>
        <taxon>Acetobacteraceae</taxon>
        <taxon>Sabulicella</taxon>
    </lineage>
</organism>
<dbReference type="Proteomes" id="UP001526430">
    <property type="component" value="Unassembled WGS sequence"/>
</dbReference>
<keyword evidence="3" id="KW-1185">Reference proteome</keyword>
<dbReference type="InterPro" id="IPR052894">
    <property type="entry name" value="AsmA-related"/>
</dbReference>
<dbReference type="EMBL" id="JAPFQI010000012">
    <property type="protein sequence ID" value="MCW8086955.1"/>
    <property type="molecule type" value="Genomic_DNA"/>
</dbReference>
<evidence type="ECO:0000313" key="2">
    <source>
        <dbReference type="EMBL" id="MCW8086955.1"/>
    </source>
</evidence>
<dbReference type="PANTHER" id="PTHR30441">
    <property type="entry name" value="DUF748 DOMAIN-CONTAINING PROTEIN"/>
    <property type="match status" value="1"/>
</dbReference>
<dbReference type="Pfam" id="PF05170">
    <property type="entry name" value="AsmA"/>
    <property type="match status" value="1"/>
</dbReference>
<name>A0ABT3NXR1_9PROT</name>
<reference evidence="2 3" key="1">
    <citation type="submission" date="2022-10" db="EMBL/GenBank/DDBJ databases">
        <title>Roseococcus glaciei nov., sp. nov., isolated from glacier.</title>
        <authorList>
            <person name="Liu Q."/>
            <person name="Xin Y.-H."/>
        </authorList>
    </citation>
    <scope>NUCLEOTIDE SEQUENCE [LARGE SCALE GENOMIC DNA]</scope>
    <source>
        <strain evidence="2 3">MDT2-1-1</strain>
    </source>
</reference>
<gene>
    <name evidence="2" type="ORF">OF850_15080</name>
</gene>
<feature type="domain" description="AsmA" evidence="1">
    <location>
        <begin position="692"/>
        <end position="861"/>
    </location>
</feature>
<dbReference type="InterPro" id="IPR007844">
    <property type="entry name" value="AsmA"/>
</dbReference>
<evidence type="ECO:0000313" key="3">
    <source>
        <dbReference type="Proteomes" id="UP001526430"/>
    </source>
</evidence>
<comment type="caution">
    <text evidence="2">The sequence shown here is derived from an EMBL/GenBank/DDBJ whole genome shotgun (WGS) entry which is preliminary data.</text>
</comment>
<dbReference type="RefSeq" id="WP_301591093.1">
    <property type="nucleotide sequence ID" value="NZ_JAPFQI010000012.1"/>
</dbReference>
<dbReference type="PANTHER" id="PTHR30441:SF4">
    <property type="entry name" value="PROTEIN ASMA"/>
    <property type="match status" value="1"/>
</dbReference>
<accession>A0ABT3NXR1</accession>
<protein>
    <submittedName>
        <fullName evidence="2">AsmA-like C-terminal region-containing protein</fullName>
    </submittedName>
</protein>
<proteinExistence type="predicted"/>